<evidence type="ECO:0000313" key="2">
    <source>
        <dbReference type="EMBL" id="KAK9116234.1"/>
    </source>
</evidence>
<name>A0AAP0IIM7_9MAGN</name>
<keyword evidence="3" id="KW-1185">Reference proteome</keyword>
<dbReference type="EMBL" id="JBBNAE010000006">
    <property type="protein sequence ID" value="KAK9116234.1"/>
    <property type="molecule type" value="Genomic_DNA"/>
</dbReference>
<comment type="caution">
    <text evidence="2">The sequence shown here is derived from an EMBL/GenBank/DDBJ whole genome shotgun (WGS) entry which is preliminary data.</text>
</comment>
<organism evidence="2 3">
    <name type="scientific">Stephania japonica</name>
    <dbReference type="NCBI Taxonomy" id="461633"/>
    <lineage>
        <taxon>Eukaryota</taxon>
        <taxon>Viridiplantae</taxon>
        <taxon>Streptophyta</taxon>
        <taxon>Embryophyta</taxon>
        <taxon>Tracheophyta</taxon>
        <taxon>Spermatophyta</taxon>
        <taxon>Magnoliopsida</taxon>
        <taxon>Ranunculales</taxon>
        <taxon>Menispermaceae</taxon>
        <taxon>Menispermoideae</taxon>
        <taxon>Cissampelideae</taxon>
        <taxon>Stephania</taxon>
    </lineage>
</organism>
<sequence>MFAQREALGPSSFGLTSMMAEEEPNQRQLGQAGIQSESSGPPADFLTQCGLQLTRERNNTLKKGESSKTIEMKRLEWNVKEVPDRRGIKVLNADSFLESEGPKCS</sequence>
<dbReference type="Proteomes" id="UP001417504">
    <property type="component" value="Unassembled WGS sequence"/>
</dbReference>
<evidence type="ECO:0000313" key="3">
    <source>
        <dbReference type="Proteomes" id="UP001417504"/>
    </source>
</evidence>
<protein>
    <submittedName>
        <fullName evidence="2">Uncharacterized protein</fullName>
    </submittedName>
</protein>
<accession>A0AAP0IIM7</accession>
<proteinExistence type="predicted"/>
<dbReference type="AlphaFoldDB" id="A0AAP0IIM7"/>
<evidence type="ECO:0000256" key="1">
    <source>
        <dbReference type="SAM" id="MobiDB-lite"/>
    </source>
</evidence>
<reference evidence="2 3" key="1">
    <citation type="submission" date="2024-01" db="EMBL/GenBank/DDBJ databases">
        <title>Genome assemblies of Stephania.</title>
        <authorList>
            <person name="Yang L."/>
        </authorList>
    </citation>
    <scope>NUCLEOTIDE SEQUENCE [LARGE SCALE GENOMIC DNA]</scope>
    <source>
        <strain evidence="2">QJT</strain>
        <tissue evidence="2">Leaf</tissue>
    </source>
</reference>
<feature type="region of interest" description="Disordered" evidence="1">
    <location>
        <begin position="1"/>
        <end position="46"/>
    </location>
</feature>
<gene>
    <name evidence="2" type="ORF">Sjap_015181</name>
</gene>
<feature type="compositionally biased region" description="Polar residues" evidence="1">
    <location>
        <begin position="26"/>
        <end position="39"/>
    </location>
</feature>